<dbReference type="PATRIC" id="fig|1348973.3.peg.2748"/>
<keyword evidence="1" id="KW-0678">Repressor</keyword>
<evidence type="ECO:0000256" key="3">
    <source>
        <dbReference type="PROSITE-ProRule" id="PRU00335"/>
    </source>
</evidence>
<sequence>MSPRKAVEQELTREIIMDTARELFMKNGYEHVSMRQISKALGYSHGAIYYHFKNKADLFYELVKADFFLLDQTLEDIMNKPLDPESKLKEVFLGFIEFGLTHQSHYEIMFLIKDEEVRSCQQEEPNLSYEKFAKAVFSLCGNQVTLTEIWSMFLSLHGFVSHYCRSGQTYEDVRSLAETHVNFILRVMLRK</sequence>
<evidence type="ECO:0000259" key="4">
    <source>
        <dbReference type="PROSITE" id="PS50977"/>
    </source>
</evidence>
<evidence type="ECO:0000256" key="1">
    <source>
        <dbReference type="ARBA" id="ARBA00022491"/>
    </source>
</evidence>
<comment type="caution">
    <text evidence="5">The sequence shown here is derived from an EMBL/GenBank/DDBJ whole genome shotgun (WGS) entry which is preliminary data.</text>
</comment>
<gene>
    <name evidence="5" type="ORF">M670_02842</name>
</gene>
<proteinExistence type="predicted"/>
<dbReference type="AlphaFoldDB" id="A0A072NK14"/>
<protein>
    <submittedName>
        <fullName evidence="5">Transcriptional regulator, TetR family</fullName>
    </submittedName>
</protein>
<dbReference type="EMBL" id="JJRY01000011">
    <property type="protein sequence ID" value="KEF37811.1"/>
    <property type="molecule type" value="Genomic_DNA"/>
</dbReference>
<dbReference type="Proteomes" id="UP000027936">
    <property type="component" value="Unassembled WGS sequence"/>
</dbReference>
<dbReference type="GO" id="GO:0003677">
    <property type="term" value="F:DNA binding"/>
    <property type="evidence" value="ECO:0007669"/>
    <property type="project" value="UniProtKB-UniRule"/>
</dbReference>
<dbReference type="PANTHER" id="PTHR43479">
    <property type="entry name" value="ACREF/ENVCD OPERON REPRESSOR-RELATED"/>
    <property type="match status" value="1"/>
</dbReference>
<dbReference type="OrthoDB" id="9815924at2"/>
<dbReference type="InterPro" id="IPR009057">
    <property type="entry name" value="Homeodomain-like_sf"/>
</dbReference>
<dbReference type="Gene3D" id="1.10.357.10">
    <property type="entry name" value="Tetracycline Repressor, domain 2"/>
    <property type="match status" value="1"/>
</dbReference>
<evidence type="ECO:0000313" key="6">
    <source>
        <dbReference type="Proteomes" id="UP000027936"/>
    </source>
</evidence>
<dbReference type="PRINTS" id="PR00455">
    <property type="entry name" value="HTHTETR"/>
</dbReference>
<dbReference type="InterPro" id="IPR001647">
    <property type="entry name" value="HTH_TetR"/>
</dbReference>
<dbReference type="InterPro" id="IPR050624">
    <property type="entry name" value="HTH-type_Tx_Regulator"/>
</dbReference>
<dbReference type="Pfam" id="PF00440">
    <property type="entry name" value="TetR_N"/>
    <property type="match status" value="1"/>
</dbReference>
<dbReference type="PROSITE" id="PS50977">
    <property type="entry name" value="HTH_TETR_2"/>
    <property type="match status" value="1"/>
</dbReference>
<dbReference type="PANTHER" id="PTHR43479:SF11">
    <property type="entry name" value="ACREF_ENVCD OPERON REPRESSOR-RELATED"/>
    <property type="match status" value="1"/>
</dbReference>
<keyword evidence="2 3" id="KW-0238">DNA-binding</keyword>
<organism evidence="5 6">
    <name type="scientific">Schinkia azotoformans MEV2011</name>
    <dbReference type="NCBI Taxonomy" id="1348973"/>
    <lineage>
        <taxon>Bacteria</taxon>
        <taxon>Bacillati</taxon>
        <taxon>Bacillota</taxon>
        <taxon>Bacilli</taxon>
        <taxon>Bacillales</taxon>
        <taxon>Bacillaceae</taxon>
        <taxon>Calidifontibacillus/Schinkia group</taxon>
        <taxon>Schinkia</taxon>
    </lineage>
</organism>
<feature type="domain" description="HTH tetR-type" evidence="4">
    <location>
        <begin position="10"/>
        <end position="70"/>
    </location>
</feature>
<dbReference type="SUPFAM" id="SSF46689">
    <property type="entry name" value="Homeodomain-like"/>
    <property type="match status" value="1"/>
</dbReference>
<name>A0A072NK14_SCHAZ</name>
<accession>A0A072NK14</accession>
<reference evidence="5 6" key="1">
    <citation type="submission" date="2014-04" db="EMBL/GenBank/DDBJ databases">
        <title>Draft genome sequence of Bacillus azotoformans MEV2011, a (co-) denitrifying strain unable to grow in the presence of oxygen.</title>
        <authorList>
            <person name="Nielsen M."/>
            <person name="Schreiber L."/>
            <person name="Finster K."/>
            <person name="Schramm A."/>
        </authorList>
    </citation>
    <scope>NUCLEOTIDE SEQUENCE [LARGE SCALE GENOMIC DNA]</scope>
    <source>
        <strain evidence="5 6">MEV2011</strain>
    </source>
</reference>
<dbReference type="RefSeq" id="WP_035196266.1">
    <property type="nucleotide sequence ID" value="NZ_JJRY01000011.1"/>
</dbReference>
<evidence type="ECO:0000256" key="2">
    <source>
        <dbReference type="ARBA" id="ARBA00023125"/>
    </source>
</evidence>
<evidence type="ECO:0000313" key="5">
    <source>
        <dbReference type="EMBL" id="KEF37811.1"/>
    </source>
</evidence>
<feature type="DNA-binding region" description="H-T-H motif" evidence="3">
    <location>
        <begin position="33"/>
        <end position="52"/>
    </location>
</feature>